<accession>A0A0H5RLP1</accession>
<organism evidence="1">
    <name type="scientific">Spongospora subterranea</name>
    <dbReference type="NCBI Taxonomy" id="70186"/>
    <lineage>
        <taxon>Eukaryota</taxon>
        <taxon>Sar</taxon>
        <taxon>Rhizaria</taxon>
        <taxon>Endomyxa</taxon>
        <taxon>Phytomyxea</taxon>
        <taxon>Plasmodiophorida</taxon>
        <taxon>Plasmodiophoridae</taxon>
        <taxon>Spongospora</taxon>
    </lineage>
</organism>
<dbReference type="EMBL" id="HACM01009207">
    <property type="protein sequence ID" value="CRZ09649.1"/>
    <property type="molecule type" value="Transcribed_RNA"/>
</dbReference>
<protein>
    <submittedName>
        <fullName evidence="1">Uncharacterized protein</fullName>
    </submittedName>
</protein>
<feature type="non-terminal residue" evidence="1">
    <location>
        <position position="1"/>
    </location>
</feature>
<sequence>FRWVRWRRSIPVLRLRSGLAPTELIVGRFRCTNRTVTLLTGVVVLTVDKSTMMARRNELVNRWKEALIKQLPPGYTYIDKIFTFKHSDSSRIADAIIRHCKVSVGNCFRPNPFVESRPEDDILDLADDRAPQFLVRVKIEQMPCHVCPVRVLIGAVYSDDDKGGVPQNTP</sequence>
<name>A0A0H5RLP1_9EUKA</name>
<dbReference type="AlphaFoldDB" id="A0A0H5RLP1"/>
<proteinExistence type="predicted"/>
<reference evidence="1" key="1">
    <citation type="submission" date="2015-04" db="EMBL/GenBank/DDBJ databases">
        <title>The genome sequence of the plant pathogenic Rhizarian Plasmodiophora brassicae reveals insights in its biotrophic life cycle and the origin of chitin synthesis.</title>
        <authorList>
            <person name="Schwelm A."/>
            <person name="Fogelqvist J."/>
            <person name="Knaust A."/>
            <person name="Julke S."/>
            <person name="Lilja T."/>
            <person name="Dhandapani V."/>
            <person name="Bonilla-Rosso G."/>
            <person name="Karlsson M."/>
            <person name="Shevchenko A."/>
            <person name="Choi S.R."/>
            <person name="Kim H.G."/>
            <person name="Park J.Y."/>
            <person name="Lim Y.P."/>
            <person name="Ludwig-Muller J."/>
            <person name="Dixelius C."/>
        </authorList>
    </citation>
    <scope>NUCLEOTIDE SEQUENCE</scope>
    <source>
        <tissue evidence="1">Potato root galls</tissue>
    </source>
</reference>
<evidence type="ECO:0000313" key="1">
    <source>
        <dbReference type="EMBL" id="CRZ09649.1"/>
    </source>
</evidence>